<name>A0A1I2CP37_9BACT</name>
<evidence type="ECO:0000256" key="1">
    <source>
        <dbReference type="ARBA" id="ARBA00022553"/>
    </source>
</evidence>
<gene>
    <name evidence="4" type="ORF">SAMN05444380_11667</name>
</gene>
<dbReference type="eggNOG" id="COG2204">
    <property type="taxonomic scope" value="Bacteria"/>
</dbReference>
<evidence type="ECO:0000313" key="5">
    <source>
        <dbReference type="Proteomes" id="UP000181976"/>
    </source>
</evidence>
<evidence type="ECO:0000256" key="2">
    <source>
        <dbReference type="PROSITE-ProRule" id="PRU00169"/>
    </source>
</evidence>
<dbReference type="OrthoDB" id="9789181at2"/>
<dbReference type="AlphaFoldDB" id="A0A1I2CP37"/>
<organism evidence="4 5">
    <name type="scientific">Thermophagus xiamenensis</name>
    <dbReference type="NCBI Taxonomy" id="385682"/>
    <lineage>
        <taxon>Bacteria</taxon>
        <taxon>Pseudomonadati</taxon>
        <taxon>Bacteroidota</taxon>
        <taxon>Bacteroidia</taxon>
        <taxon>Marinilabiliales</taxon>
        <taxon>Marinilabiliaceae</taxon>
        <taxon>Thermophagus</taxon>
    </lineage>
</organism>
<keyword evidence="5" id="KW-1185">Reference proteome</keyword>
<dbReference type="SMART" id="SM00448">
    <property type="entry name" value="REC"/>
    <property type="match status" value="1"/>
</dbReference>
<evidence type="ECO:0000313" key="4">
    <source>
        <dbReference type="EMBL" id="SFE69510.1"/>
    </source>
</evidence>
<dbReference type="Proteomes" id="UP000181976">
    <property type="component" value="Unassembled WGS sequence"/>
</dbReference>
<sequence length="126" mass="14435">MAQILLCEDDKLIARIIGKILDNQKHQIKIVSNGTEAIEELKKDHYDLVITDMIMPGFSGLDVVRFIRRQLRSRCPILLMSGLSDKEFIRKAKKVGTTDFISKPVNIDILKRKVAHLISYSEEIEI</sequence>
<protein>
    <submittedName>
        <fullName evidence="4">cAMP-specific phosphodiesterase 4</fullName>
    </submittedName>
</protein>
<dbReference type="CDD" id="cd17546">
    <property type="entry name" value="REC_hyHK_CKI1_RcsC-like"/>
    <property type="match status" value="1"/>
</dbReference>
<dbReference type="InterPro" id="IPR011006">
    <property type="entry name" value="CheY-like_superfamily"/>
</dbReference>
<accession>A0A1I2CP37</accession>
<feature type="domain" description="Response regulatory" evidence="3">
    <location>
        <begin position="3"/>
        <end position="118"/>
    </location>
</feature>
<dbReference type="PANTHER" id="PTHR44591:SF3">
    <property type="entry name" value="RESPONSE REGULATORY DOMAIN-CONTAINING PROTEIN"/>
    <property type="match status" value="1"/>
</dbReference>
<reference evidence="4 5" key="1">
    <citation type="submission" date="2016-10" db="EMBL/GenBank/DDBJ databases">
        <authorList>
            <person name="de Groot N.N."/>
        </authorList>
    </citation>
    <scope>NUCLEOTIDE SEQUENCE [LARGE SCALE GENOMIC DNA]</scope>
    <source>
        <strain evidence="4 5">DSM 19012</strain>
    </source>
</reference>
<dbReference type="GO" id="GO:0000160">
    <property type="term" value="P:phosphorelay signal transduction system"/>
    <property type="evidence" value="ECO:0007669"/>
    <property type="project" value="InterPro"/>
</dbReference>
<dbReference type="Gene3D" id="3.40.50.2300">
    <property type="match status" value="1"/>
</dbReference>
<keyword evidence="1 2" id="KW-0597">Phosphoprotein</keyword>
<feature type="modified residue" description="4-aspartylphosphate" evidence="2">
    <location>
        <position position="52"/>
    </location>
</feature>
<dbReference type="SUPFAM" id="SSF52172">
    <property type="entry name" value="CheY-like"/>
    <property type="match status" value="1"/>
</dbReference>
<dbReference type="Pfam" id="PF00072">
    <property type="entry name" value="Response_reg"/>
    <property type="match status" value="1"/>
</dbReference>
<dbReference type="PANTHER" id="PTHR44591">
    <property type="entry name" value="STRESS RESPONSE REGULATOR PROTEIN 1"/>
    <property type="match status" value="1"/>
</dbReference>
<dbReference type="RefSeq" id="WP_010527573.1">
    <property type="nucleotide sequence ID" value="NZ_AFSL01000055.1"/>
</dbReference>
<dbReference type="InterPro" id="IPR050595">
    <property type="entry name" value="Bact_response_regulator"/>
</dbReference>
<dbReference type="InterPro" id="IPR001789">
    <property type="entry name" value="Sig_transdc_resp-reg_receiver"/>
</dbReference>
<dbReference type="EMBL" id="FONA01000016">
    <property type="protein sequence ID" value="SFE69510.1"/>
    <property type="molecule type" value="Genomic_DNA"/>
</dbReference>
<evidence type="ECO:0000259" key="3">
    <source>
        <dbReference type="PROSITE" id="PS50110"/>
    </source>
</evidence>
<dbReference type="PROSITE" id="PS50110">
    <property type="entry name" value="RESPONSE_REGULATORY"/>
    <property type="match status" value="1"/>
</dbReference>
<dbReference type="STRING" id="385682.SAMN05444380_11667"/>
<proteinExistence type="predicted"/>
<dbReference type="InParanoid" id="A0A1I2CP37"/>